<gene>
    <name evidence="12" type="ORF">pdam_00001643</name>
</gene>
<feature type="domain" description="Helicase ATP-binding" evidence="9">
    <location>
        <begin position="77"/>
        <end position="367"/>
    </location>
</feature>
<dbReference type="GO" id="GO:0003676">
    <property type="term" value="F:nucleic acid binding"/>
    <property type="evidence" value="ECO:0007669"/>
    <property type="project" value="InterPro"/>
</dbReference>
<dbReference type="PROSITE" id="PS51195">
    <property type="entry name" value="Q_MOTIF"/>
    <property type="match status" value="1"/>
</dbReference>
<feature type="domain" description="Helicase ATP-binding" evidence="8">
    <location>
        <begin position="105"/>
        <end position="361"/>
    </location>
</feature>
<dbReference type="InterPro" id="IPR014013">
    <property type="entry name" value="Helic_SF1/SF2_ATP-bd_DinG/Rad3"/>
</dbReference>
<name>A0A3M6UPR9_POCDA</name>
<keyword evidence="4" id="KW-0347">Helicase</keyword>
<evidence type="ECO:0000256" key="2">
    <source>
        <dbReference type="ARBA" id="ARBA00022741"/>
    </source>
</evidence>
<dbReference type="EMBL" id="RCHS01001028">
    <property type="protein sequence ID" value="RMX55632.1"/>
    <property type="molecule type" value="Genomic_DNA"/>
</dbReference>
<dbReference type="EC" id="3.6.4.13" evidence="1"/>
<reference evidence="12 13" key="1">
    <citation type="journal article" date="2018" name="Sci. Rep.">
        <title>Comparative analysis of the Pocillopora damicornis genome highlights role of immune system in coral evolution.</title>
        <authorList>
            <person name="Cunning R."/>
            <person name="Bay R.A."/>
            <person name="Gillette P."/>
            <person name="Baker A.C."/>
            <person name="Traylor-Knowles N."/>
        </authorList>
    </citation>
    <scope>NUCLEOTIDE SEQUENCE [LARGE SCALE GENOMIC DNA]</scope>
    <source>
        <strain evidence="12">RSMAS</strain>
        <tissue evidence="12">Whole animal</tissue>
    </source>
</reference>
<dbReference type="AlphaFoldDB" id="A0A3M6UPR9"/>
<dbReference type="InterPro" id="IPR014014">
    <property type="entry name" value="RNA_helicase_DEAD_Q_motif"/>
</dbReference>
<feature type="compositionally biased region" description="Polar residues" evidence="7">
    <location>
        <begin position="20"/>
        <end position="30"/>
    </location>
</feature>
<feature type="domain" description="DEAD-box RNA helicase Q" evidence="11">
    <location>
        <begin position="74"/>
        <end position="102"/>
    </location>
</feature>
<feature type="short sequence motif" description="Q motif" evidence="6">
    <location>
        <begin position="74"/>
        <end position="102"/>
    </location>
</feature>
<dbReference type="PANTHER" id="PTHR47958">
    <property type="entry name" value="ATP-DEPENDENT RNA HELICASE DBP3"/>
    <property type="match status" value="1"/>
</dbReference>
<dbReference type="SMART" id="SM00490">
    <property type="entry name" value="HELICc"/>
    <property type="match status" value="1"/>
</dbReference>
<evidence type="ECO:0000256" key="3">
    <source>
        <dbReference type="ARBA" id="ARBA00022801"/>
    </source>
</evidence>
<evidence type="ECO:0000256" key="1">
    <source>
        <dbReference type="ARBA" id="ARBA00012552"/>
    </source>
</evidence>
<evidence type="ECO:0000313" key="12">
    <source>
        <dbReference type="EMBL" id="RMX55632.1"/>
    </source>
</evidence>
<accession>A0A3M6UPR9</accession>
<protein>
    <recommendedName>
        <fullName evidence="1">RNA helicase</fullName>
        <ecNumber evidence="1">3.6.4.13</ecNumber>
    </recommendedName>
</protein>
<evidence type="ECO:0000259" key="8">
    <source>
        <dbReference type="PROSITE" id="PS51192"/>
    </source>
</evidence>
<dbReference type="Pfam" id="PF00270">
    <property type="entry name" value="DEAD"/>
    <property type="match status" value="2"/>
</dbReference>
<keyword evidence="5" id="KW-0067">ATP-binding</keyword>
<evidence type="ECO:0000256" key="5">
    <source>
        <dbReference type="ARBA" id="ARBA00022840"/>
    </source>
</evidence>
<dbReference type="CDD" id="cd18787">
    <property type="entry name" value="SF2_C_DEAD"/>
    <property type="match status" value="1"/>
</dbReference>
<keyword evidence="3" id="KW-0378">Hydrolase</keyword>
<dbReference type="GO" id="GO:0005524">
    <property type="term" value="F:ATP binding"/>
    <property type="evidence" value="ECO:0007669"/>
    <property type="project" value="UniProtKB-KW"/>
</dbReference>
<dbReference type="GO" id="GO:0003724">
    <property type="term" value="F:RNA helicase activity"/>
    <property type="evidence" value="ECO:0007669"/>
    <property type="project" value="UniProtKB-EC"/>
</dbReference>
<evidence type="ECO:0000259" key="11">
    <source>
        <dbReference type="PROSITE" id="PS51195"/>
    </source>
</evidence>
<dbReference type="PROSITE" id="PS51193">
    <property type="entry name" value="HELICASE_ATP_BIND_2"/>
    <property type="match status" value="1"/>
</dbReference>
<evidence type="ECO:0000313" key="13">
    <source>
        <dbReference type="Proteomes" id="UP000275408"/>
    </source>
</evidence>
<dbReference type="Proteomes" id="UP000275408">
    <property type="component" value="Unassembled WGS sequence"/>
</dbReference>
<evidence type="ECO:0000256" key="7">
    <source>
        <dbReference type="SAM" id="MobiDB-lite"/>
    </source>
</evidence>
<dbReference type="OMA" id="TRCDEVT"/>
<feature type="domain" description="Helicase C-terminal" evidence="10">
    <location>
        <begin position="388"/>
        <end position="535"/>
    </location>
</feature>
<dbReference type="InterPro" id="IPR044742">
    <property type="entry name" value="DEAD/DEAH_RhlB"/>
</dbReference>
<evidence type="ECO:0000256" key="6">
    <source>
        <dbReference type="PROSITE-ProRule" id="PRU00552"/>
    </source>
</evidence>
<evidence type="ECO:0000256" key="4">
    <source>
        <dbReference type="ARBA" id="ARBA00022806"/>
    </source>
</evidence>
<organism evidence="12 13">
    <name type="scientific">Pocillopora damicornis</name>
    <name type="common">Cauliflower coral</name>
    <name type="synonym">Millepora damicornis</name>
    <dbReference type="NCBI Taxonomy" id="46731"/>
    <lineage>
        <taxon>Eukaryota</taxon>
        <taxon>Metazoa</taxon>
        <taxon>Cnidaria</taxon>
        <taxon>Anthozoa</taxon>
        <taxon>Hexacorallia</taxon>
        <taxon>Scleractinia</taxon>
        <taxon>Astrocoeniina</taxon>
        <taxon>Pocilloporidae</taxon>
        <taxon>Pocillopora</taxon>
    </lineage>
</organism>
<dbReference type="STRING" id="46731.A0A3M6UPR9"/>
<keyword evidence="13" id="KW-1185">Reference proteome</keyword>
<dbReference type="CDD" id="cd00268">
    <property type="entry name" value="DEADc"/>
    <property type="match status" value="1"/>
</dbReference>
<dbReference type="SUPFAM" id="SSF52540">
    <property type="entry name" value="P-loop containing nucleoside triphosphate hydrolases"/>
    <property type="match status" value="1"/>
</dbReference>
<evidence type="ECO:0000259" key="9">
    <source>
        <dbReference type="PROSITE" id="PS51193"/>
    </source>
</evidence>
<dbReference type="GO" id="GO:0016787">
    <property type="term" value="F:hydrolase activity"/>
    <property type="evidence" value="ECO:0007669"/>
    <property type="project" value="UniProtKB-KW"/>
</dbReference>
<dbReference type="InterPro" id="IPR011545">
    <property type="entry name" value="DEAD/DEAH_box_helicase_dom"/>
</dbReference>
<sequence length="549" mass="61343">MANQVEGKGERSEDDFIPLRTNTKRNTTGQEDNLMKSYYEEVENITQLSEEKIDEIRWQNGIEIQGENCPKPITSFQDLKLPPELQEYLQDNGYISPTAIQMQALSCVMSGRDIIGLAETGSGKTLAYSLPLCMFLKTRQPCLPGQGPMALILTPTRELMRQVFDHISELLYCITTKTTGMVLPNNNHGSVAENINSLHLNYSNTTRSSYLNTHLPYNVMNTGSPGMPGCHPVSSNLASFPYLFPAASPVSIKYKSVGICGGVPVSVQAQEIRSGVDVVIATPGRLLDLCKRGLISLNKVSYLVMDEVDKMLGMGLEEQLRKVVGLATRTERARQTLLWTATMPDSLDRLTRSAVLDPITIQVGPVGLISPTIQQNVMFLYHYEKTEKLLQVLRNTPIPPVIVFTSSIQNVDYVTELLKEEQFHASGLHSEKPQEYRFTLVREFREGKVDVLVATDVGSRGLDFPEVTHVINYDLPDSIEDYVHRCGRTGRMGHFGVATSFLTLDCKIAEQLKEMLEVMDQAVPKELVNTKQFGKKIIKTEFGDRVVDF</sequence>
<dbReference type="PROSITE" id="PS51192">
    <property type="entry name" value="HELICASE_ATP_BIND_1"/>
    <property type="match status" value="1"/>
</dbReference>
<evidence type="ECO:0000259" key="10">
    <source>
        <dbReference type="PROSITE" id="PS51194"/>
    </source>
</evidence>
<dbReference type="OrthoDB" id="196131at2759"/>
<dbReference type="InterPro" id="IPR001650">
    <property type="entry name" value="Helicase_C-like"/>
</dbReference>
<dbReference type="SMART" id="SM00487">
    <property type="entry name" value="DEXDc"/>
    <property type="match status" value="1"/>
</dbReference>
<dbReference type="PROSITE" id="PS51194">
    <property type="entry name" value="HELICASE_CTER"/>
    <property type="match status" value="1"/>
</dbReference>
<proteinExistence type="predicted"/>
<feature type="region of interest" description="Disordered" evidence="7">
    <location>
        <begin position="1"/>
        <end position="30"/>
    </location>
</feature>
<dbReference type="InterPro" id="IPR027417">
    <property type="entry name" value="P-loop_NTPase"/>
</dbReference>
<comment type="caution">
    <text evidence="12">The sequence shown here is derived from an EMBL/GenBank/DDBJ whole genome shotgun (WGS) entry which is preliminary data.</text>
</comment>
<keyword evidence="2" id="KW-0547">Nucleotide-binding</keyword>
<dbReference type="Pfam" id="PF00271">
    <property type="entry name" value="Helicase_C"/>
    <property type="match status" value="1"/>
</dbReference>
<dbReference type="InterPro" id="IPR014001">
    <property type="entry name" value="Helicase_ATP-bd"/>
</dbReference>
<dbReference type="Gene3D" id="3.40.50.300">
    <property type="entry name" value="P-loop containing nucleotide triphosphate hydrolases"/>
    <property type="match status" value="2"/>
</dbReference>